<evidence type="ECO:0000256" key="2">
    <source>
        <dbReference type="SAM" id="SignalP"/>
    </source>
</evidence>
<evidence type="ECO:0000313" key="4">
    <source>
        <dbReference type="EMBL" id="MTW33333.1"/>
    </source>
</evidence>
<dbReference type="Gene3D" id="3.40.50.1820">
    <property type="entry name" value="alpha/beta hydrolase"/>
    <property type="match status" value="1"/>
</dbReference>
<accession>A0ABW9SMD5</accession>
<dbReference type="PANTHER" id="PTHR42776:SF27">
    <property type="entry name" value="DIPEPTIDYL PEPTIDASE FAMILY MEMBER 6"/>
    <property type="match status" value="1"/>
</dbReference>
<dbReference type="InterPro" id="IPR001375">
    <property type="entry name" value="Peptidase_S9_cat"/>
</dbReference>
<sequence>MRSPVLLHRLALLATLFSPALHAATPALPDVASFFKAREISNVTLSPKGGYVASTSILPDGTQALVVRETADPTKLKVITRNAVDNAKVTSVHWINEQRLGFTVKNMQIEFEGNWDEFAVDRDGERRVHLIAGNWGHRQESVGTRFTNRTLTAEYGFYDTAHDGSDDILVEKYVWNHTDRQPDHSRLYRLNTRTQILRSAFEGNQPEAVKHWITDSKDMPRVVSSTIKGRCISYFRNPEDTEWKELSNGVCYSDQRFQPLFFDGADTLFVRATYKNYGALFRYDLKAKQMDAEPIVETPGFDFTGAPEIDRATGRLLGFQLHTDAGTTVWLDPKLKAEQAKIDAALPGTVNTVSCAQDCSASPVLLIAAVSDRQPLQYILYTRATGAMIGLGSTRSNIAMAQVGPRSFHHYKARDGRSIPVYVTLPAGKPAGPQPAIILVHGGPQTRGSSWEWDSQAAFLSSRGYVVIQPEFRGSTGFGAEHFRAGWQQWGLSMQDDLTDAAQWAVKQGWADSKRIALMGASYGGYATLMGLIKEPQVFRCGVEWAGVTDINLMFSSTESDMSEEWLGYGARKLIGDPERNSEQFRVTSPLLRAAELKQPLLMAHGAQDRRVPPEHARKFADAVKANNPDVSYLMYNNEGHGWRHDDNNIDFWRKVETFLDKNLKHAN</sequence>
<evidence type="ECO:0000313" key="5">
    <source>
        <dbReference type="Proteomes" id="UP000735592"/>
    </source>
</evidence>
<keyword evidence="2" id="KW-0732">Signal</keyword>
<keyword evidence="5" id="KW-1185">Reference proteome</keyword>
<keyword evidence="1" id="KW-0378">Hydrolase</keyword>
<feature type="signal peptide" evidence="2">
    <location>
        <begin position="1"/>
        <end position="23"/>
    </location>
</feature>
<dbReference type="Proteomes" id="UP000735592">
    <property type="component" value="Unassembled WGS sequence"/>
</dbReference>
<name>A0ABW9SMD5_9BURK</name>
<organism evidence="4 5">
    <name type="scientific">Pseudoduganella danionis</name>
    <dbReference type="NCBI Taxonomy" id="1890295"/>
    <lineage>
        <taxon>Bacteria</taxon>
        <taxon>Pseudomonadati</taxon>
        <taxon>Pseudomonadota</taxon>
        <taxon>Betaproteobacteria</taxon>
        <taxon>Burkholderiales</taxon>
        <taxon>Oxalobacteraceae</taxon>
        <taxon>Telluria group</taxon>
        <taxon>Pseudoduganella</taxon>
    </lineage>
</organism>
<dbReference type="Pfam" id="PF00326">
    <property type="entry name" value="Peptidase_S9"/>
    <property type="match status" value="1"/>
</dbReference>
<feature type="chain" id="PRO_5047229040" evidence="2">
    <location>
        <begin position="24"/>
        <end position="668"/>
    </location>
</feature>
<gene>
    <name evidence="4" type="ORF">GM655_10900</name>
</gene>
<proteinExistence type="predicted"/>
<dbReference type="InterPro" id="IPR029058">
    <property type="entry name" value="AB_hydrolase_fold"/>
</dbReference>
<evidence type="ECO:0000256" key="1">
    <source>
        <dbReference type="ARBA" id="ARBA00022801"/>
    </source>
</evidence>
<comment type="caution">
    <text evidence="4">The sequence shown here is derived from an EMBL/GenBank/DDBJ whole genome shotgun (WGS) entry which is preliminary data.</text>
</comment>
<feature type="domain" description="Peptidase S9 prolyl oligopeptidase catalytic" evidence="3">
    <location>
        <begin position="451"/>
        <end position="666"/>
    </location>
</feature>
<reference evidence="4 5" key="1">
    <citation type="submission" date="2019-11" db="EMBL/GenBank/DDBJ databases">
        <title>Type strains purchased from KCTC, JCM and DSMZ.</title>
        <authorList>
            <person name="Lu H."/>
        </authorList>
    </citation>
    <scope>NUCLEOTIDE SEQUENCE [LARGE SCALE GENOMIC DNA]</scope>
    <source>
        <strain evidence="4 5">DSM 103461</strain>
    </source>
</reference>
<dbReference type="RefSeq" id="WP_155434678.1">
    <property type="nucleotide sequence ID" value="NZ_JBHLXK010000004.1"/>
</dbReference>
<dbReference type="PANTHER" id="PTHR42776">
    <property type="entry name" value="SERINE PEPTIDASE S9 FAMILY MEMBER"/>
    <property type="match status" value="1"/>
</dbReference>
<protein>
    <submittedName>
        <fullName evidence="4">Prolyl oligopeptidase family serine peptidase</fullName>
    </submittedName>
</protein>
<dbReference type="EMBL" id="WNKW01000002">
    <property type="protein sequence ID" value="MTW33333.1"/>
    <property type="molecule type" value="Genomic_DNA"/>
</dbReference>
<evidence type="ECO:0000259" key="3">
    <source>
        <dbReference type="Pfam" id="PF00326"/>
    </source>
</evidence>
<dbReference type="SUPFAM" id="SSF53474">
    <property type="entry name" value="alpha/beta-Hydrolases"/>
    <property type="match status" value="1"/>
</dbReference>